<dbReference type="GeneID" id="63183092"/>
<keyword evidence="3" id="KW-1185">Reference proteome</keyword>
<dbReference type="KEGG" id="hlo:J0X27_05070"/>
<evidence type="ECO:0000313" key="3">
    <source>
        <dbReference type="Proteomes" id="UP000663191"/>
    </source>
</evidence>
<dbReference type="RefSeq" id="WP_207271329.1">
    <property type="nucleotide sequence ID" value="NZ_CP071463.1"/>
</dbReference>
<dbReference type="EMBL" id="CP071463">
    <property type="protein sequence ID" value="QSW86193.1"/>
    <property type="molecule type" value="Genomic_DNA"/>
</dbReference>
<name>A0A8A2UC36_9EURY</name>
<feature type="region of interest" description="Disordered" evidence="1">
    <location>
        <begin position="60"/>
        <end position="80"/>
    </location>
</feature>
<sequence>MPVLGPCDELAPRGAPRRPFEEFDRPDSPIGHDHTGIRHVPDRATVLCLGGPVEHAALEDEPRCPSVNARSRTGGHHRSV</sequence>
<protein>
    <submittedName>
        <fullName evidence="2">Uncharacterized protein</fullName>
    </submittedName>
</protein>
<dbReference type="Proteomes" id="UP000663191">
    <property type="component" value="Chromosome"/>
</dbReference>
<feature type="region of interest" description="Disordered" evidence="1">
    <location>
        <begin position="1"/>
        <end position="38"/>
    </location>
</feature>
<evidence type="ECO:0000313" key="2">
    <source>
        <dbReference type="EMBL" id="QSW86193.1"/>
    </source>
</evidence>
<feature type="compositionally biased region" description="Basic and acidic residues" evidence="1">
    <location>
        <begin position="18"/>
        <end position="38"/>
    </location>
</feature>
<reference evidence="2 3" key="1">
    <citation type="journal article" date="2006" name="Int. J. Syst. Evol. Microbiol.">
        <title>Haloterrigena longa sp. nov. and Haloterrigena limicola sp. nov., extremely halophilic archaea isolated from a salt lake.</title>
        <authorList>
            <person name="Cui H.L."/>
            <person name="Tohty D."/>
            <person name="Zhou P.J."/>
            <person name="Liu S.J."/>
        </authorList>
    </citation>
    <scope>NUCLEOTIDE SEQUENCE [LARGE SCALE GENOMIC DNA]</scope>
    <source>
        <strain evidence="2 3">ABH32</strain>
    </source>
</reference>
<accession>A0A8A2UC36</accession>
<dbReference type="OrthoDB" id="379245at2157"/>
<evidence type="ECO:0000256" key="1">
    <source>
        <dbReference type="SAM" id="MobiDB-lite"/>
    </source>
</evidence>
<dbReference type="AlphaFoldDB" id="A0A8A2UC36"/>
<organism evidence="2 3">
    <name type="scientific">Natrinema longum</name>
    <dbReference type="NCBI Taxonomy" id="370324"/>
    <lineage>
        <taxon>Archaea</taxon>
        <taxon>Methanobacteriati</taxon>
        <taxon>Methanobacteriota</taxon>
        <taxon>Stenosarchaea group</taxon>
        <taxon>Halobacteria</taxon>
        <taxon>Halobacteriales</taxon>
        <taxon>Natrialbaceae</taxon>
        <taxon>Natrinema</taxon>
    </lineage>
</organism>
<gene>
    <name evidence="2" type="ORF">J0X27_05070</name>
</gene>
<proteinExistence type="predicted"/>